<feature type="transmembrane region" description="Helical" evidence="7">
    <location>
        <begin position="118"/>
        <end position="138"/>
    </location>
</feature>
<protein>
    <submittedName>
        <fullName evidence="8">Amino acid exporter, AAE family</fullName>
    </submittedName>
</protein>
<dbReference type="EMBL" id="FOHB01000003">
    <property type="protein sequence ID" value="SES15488.1"/>
    <property type="molecule type" value="Genomic_DNA"/>
</dbReference>
<evidence type="ECO:0000256" key="1">
    <source>
        <dbReference type="ARBA" id="ARBA00004651"/>
    </source>
</evidence>
<keyword evidence="3 7" id="KW-0812">Transmembrane</keyword>
<feature type="transmembrane region" description="Helical" evidence="7">
    <location>
        <begin position="354"/>
        <end position="373"/>
    </location>
</feature>
<feature type="transmembrane region" description="Helical" evidence="7">
    <location>
        <begin position="254"/>
        <end position="280"/>
    </location>
</feature>
<dbReference type="InterPro" id="IPR050367">
    <property type="entry name" value="APC_superfamily"/>
</dbReference>
<gene>
    <name evidence="8" type="ORF">SAMN05216199_2237</name>
</gene>
<evidence type="ECO:0000256" key="4">
    <source>
        <dbReference type="ARBA" id="ARBA00022989"/>
    </source>
</evidence>
<accession>A0A1H9V1L6</accession>
<evidence type="ECO:0000256" key="5">
    <source>
        <dbReference type="ARBA" id="ARBA00023136"/>
    </source>
</evidence>
<dbReference type="Gene3D" id="1.20.1740.10">
    <property type="entry name" value="Amino acid/polyamine transporter I"/>
    <property type="match status" value="1"/>
</dbReference>
<evidence type="ECO:0000256" key="2">
    <source>
        <dbReference type="ARBA" id="ARBA00022475"/>
    </source>
</evidence>
<dbReference type="STRING" id="587636.SAMN05216199_2237"/>
<organism evidence="8 9">
    <name type="scientific">Pedococcus cremeus</name>
    <dbReference type="NCBI Taxonomy" id="587636"/>
    <lineage>
        <taxon>Bacteria</taxon>
        <taxon>Bacillati</taxon>
        <taxon>Actinomycetota</taxon>
        <taxon>Actinomycetes</taxon>
        <taxon>Micrococcales</taxon>
        <taxon>Intrasporangiaceae</taxon>
        <taxon>Pedococcus</taxon>
    </lineage>
</organism>
<dbReference type="PANTHER" id="PTHR42770:SF13">
    <property type="entry name" value="L-METHIONINE_BRANCHED-CHAIN AMINO ACID EXPORTER YJEH"/>
    <property type="match status" value="1"/>
</dbReference>
<feature type="transmembrane region" description="Helical" evidence="7">
    <location>
        <begin position="76"/>
        <end position="98"/>
    </location>
</feature>
<dbReference type="GO" id="GO:0005886">
    <property type="term" value="C:plasma membrane"/>
    <property type="evidence" value="ECO:0007669"/>
    <property type="project" value="UniProtKB-SubCell"/>
</dbReference>
<dbReference type="Pfam" id="PF13520">
    <property type="entry name" value="AA_permease_2"/>
    <property type="match status" value="1"/>
</dbReference>
<evidence type="ECO:0000256" key="7">
    <source>
        <dbReference type="SAM" id="Phobius"/>
    </source>
</evidence>
<evidence type="ECO:0000313" key="8">
    <source>
        <dbReference type="EMBL" id="SES15488.1"/>
    </source>
</evidence>
<feature type="transmembrane region" description="Helical" evidence="7">
    <location>
        <begin position="150"/>
        <end position="169"/>
    </location>
</feature>
<feature type="transmembrane region" description="Helical" evidence="7">
    <location>
        <begin position="181"/>
        <end position="201"/>
    </location>
</feature>
<dbReference type="Proteomes" id="UP000199019">
    <property type="component" value="Unassembled WGS sequence"/>
</dbReference>
<reference evidence="9" key="1">
    <citation type="submission" date="2016-10" db="EMBL/GenBank/DDBJ databases">
        <authorList>
            <person name="Varghese N."/>
            <person name="Submissions S."/>
        </authorList>
    </citation>
    <scope>NUCLEOTIDE SEQUENCE [LARGE SCALE GENOMIC DNA]</scope>
    <source>
        <strain evidence="9">CGMCC 1.6963</strain>
    </source>
</reference>
<sequence length="473" mass="47412">MTSLEWSNPKGLNRLLPMGHYVATLADMHSRSTRTAHRSAGLTVPQGAALTTGAVLGTGVITLPAVAAQIAGPASILAWVGLVALSVPLAGTFGALGARFPDGGGVSTYVRAAFGHRAGAVVGWWFFFAVPVGAPPAAMMAGGYVADAVGGGRGTTVTVAVVLLATVTATNARGLRISGRVQLCLTATLAVLLAATVVAALPEARLASLRPFAPHGWTAVAGSAAVLVWAFAGWEAVASLAGEYRDPARAVPRVTAVAVTVVGTLYVALAAVTLLVLGPAAGSSTAPLSDLLAVSFGGPIRAVTALVAVLLTLGTMNAYLAGVSRLGAALARDGALPAYLASGHELGGVPRRSLALVSVLSGVSLAAAAATGVGLGPLMLLASGCFTLVYVVGTAAAVRLLPRHSWAWRGAVVALASVLVLLVFIGLHALWAVGVGAAALAYQGWRGRRDAREPAPARSARAVPVPLPPEQPV</sequence>
<dbReference type="GO" id="GO:0022857">
    <property type="term" value="F:transmembrane transporter activity"/>
    <property type="evidence" value="ECO:0007669"/>
    <property type="project" value="InterPro"/>
</dbReference>
<feature type="transmembrane region" description="Helical" evidence="7">
    <location>
        <begin position="413"/>
        <end position="442"/>
    </location>
</feature>
<feature type="transmembrane region" description="Helical" evidence="7">
    <location>
        <begin position="221"/>
        <end position="242"/>
    </location>
</feature>
<evidence type="ECO:0000256" key="6">
    <source>
        <dbReference type="SAM" id="MobiDB-lite"/>
    </source>
</evidence>
<evidence type="ECO:0000313" key="9">
    <source>
        <dbReference type="Proteomes" id="UP000199019"/>
    </source>
</evidence>
<keyword evidence="4 7" id="KW-1133">Transmembrane helix</keyword>
<dbReference type="AlphaFoldDB" id="A0A1H9V1L6"/>
<keyword evidence="2" id="KW-1003">Cell membrane</keyword>
<feature type="transmembrane region" description="Helical" evidence="7">
    <location>
        <begin position="379"/>
        <end position="401"/>
    </location>
</feature>
<proteinExistence type="predicted"/>
<keyword evidence="9" id="KW-1185">Reference proteome</keyword>
<feature type="transmembrane region" description="Helical" evidence="7">
    <location>
        <begin position="48"/>
        <end position="70"/>
    </location>
</feature>
<dbReference type="PANTHER" id="PTHR42770">
    <property type="entry name" value="AMINO ACID TRANSPORTER-RELATED"/>
    <property type="match status" value="1"/>
</dbReference>
<dbReference type="InterPro" id="IPR002293">
    <property type="entry name" value="AA/rel_permease1"/>
</dbReference>
<feature type="transmembrane region" description="Helical" evidence="7">
    <location>
        <begin position="300"/>
        <end position="322"/>
    </location>
</feature>
<evidence type="ECO:0000256" key="3">
    <source>
        <dbReference type="ARBA" id="ARBA00022692"/>
    </source>
</evidence>
<feature type="region of interest" description="Disordered" evidence="6">
    <location>
        <begin position="453"/>
        <end position="473"/>
    </location>
</feature>
<dbReference type="PIRSF" id="PIRSF006060">
    <property type="entry name" value="AA_transporter"/>
    <property type="match status" value="1"/>
</dbReference>
<comment type="subcellular location">
    <subcellularLocation>
        <location evidence="1">Cell membrane</location>
        <topology evidence="1">Multi-pass membrane protein</topology>
    </subcellularLocation>
</comment>
<name>A0A1H9V1L6_9MICO</name>
<keyword evidence="5 7" id="KW-0472">Membrane</keyword>